<evidence type="ECO:0000313" key="2">
    <source>
        <dbReference type="EMBL" id="MFC6096064.1"/>
    </source>
</evidence>
<feature type="chain" id="PRO_5047461606" evidence="1">
    <location>
        <begin position="19"/>
        <end position="330"/>
    </location>
</feature>
<reference evidence="3" key="1">
    <citation type="journal article" date="2019" name="Int. J. Syst. Evol. Microbiol.">
        <title>The Global Catalogue of Microorganisms (GCM) 10K type strain sequencing project: providing services to taxonomists for standard genome sequencing and annotation.</title>
        <authorList>
            <consortium name="The Broad Institute Genomics Platform"/>
            <consortium name="The Broad Institute Genome Sequencing Center for Infectious Disease"/>
            <person name="Wu L."/>
            <person name="Ma J."/>
        </authorList>
    </citation>
    <scope>NUCLEOTIDE SEQUENCE [LARGE SCALE GENOMIC DNA]</scope>
    <source>
        <strain evidence="3">CCUG 49679</strain>
    </source>
</reference>
<dbReference type="Gene3D" id="3.30.70.2970">
    <property type="entry name" value="Protein of unknown function (DUF541), domain 2"/>
    <property type="match status" value="1"/>
</dbReference>
<evidence type="ECO:0000256" key="1">
    <source>
        <dbReference type="SAM" id="SignalP"/>
    </source>
</evidence>
<dbReference type="RefSeq" id="WP_379790885.1">
    <property type="nucleotide sequence ID" value="NZ_JBHSQB010000004.1"/>
</dbReference>
<name>A0ABW1PL62_9FLAO</name>
<sequence length="330" mass="38440">MKLKIAIACLLFFGTISAQHGANQVYQTQNSNNYRENSNYQNQNKINFGPDGASYKINVLNNVRPDSYIITLGLNQESLSVKECNSKINSRLEGFKNSLKKLGIKEEEMFVDFISQTKIYDYKSSSTTNQVNLTQIDKGFEIKKNIIVKLKNTKLYDKIIEEASEFEIHNIVKVDYIKANTEKIYEEMFAEANVILESKIKLHQKFGKKEYEEVPQVAVNFYSIQPGKQYKNYTAFESANIEYESNQYNGRKHLVRQEERKNTTYYYDGMTPDFFDKVLNPDSPEVNMQFIMELSISYKTKIPKETPKKEEEKVYHFITPNGDLRVLNLK</sequence>
<dbReference type="InterPro" id="IPR007497">
    <property type="entry name" value="SIMPL/DUF541"/>
</dbReference>
<keyword evidence="3" id="KW-1185">Reference proteome</keyword>
<protein>
    <submittedName>
        <fullName evidence="2">SIMPL domain-containing protein</fullName>
    </submittedName>
</protein>
<dbReference type="Pfam" id="PF04402">
    <property type="entry name" value="SIMPL"/>
    <property type="match status" value="1"/>
</dbReference>
<evidence type="ECO:0000313" key="3">
    <source>
        <dbReference type="Proteomes" id="UP001596287"/>
    </source>
</evidence>
<proteinExistence type="predicted"/>
<accession>A0ABW1PL62</accession>
<comment type="caution">
    <text evidence="2">The sequence shown here is derived from an EMBL/GenBank/DDBJ whole genome shotgun (WGS) entry which is preliminary data.</text>
</comment>
<feature type="signal peptide" evidence="1">
    <location>
        <begin position="1"/>
        <end position="18"/>
    </location>
</feature>
<dbReference type="EMBL" id="JBHSQB010000004">
    <property type="protein sequence ID" value="MFC6096064.1"/>
    <property type="molecule type" value="Genomic_DNA"/>
</dbReference>
<organism evidence="2 3">
    <name type="scientific">Flavobacterium qiangtangense</name>
    <dbReference type="NCBI Taxonomy" id="1442595"/>
    <lineage>
        <taxon>Bacteria</taxon>
        <taxon>Pseudomonadati</taxon>
        <taxon>Bacteroidota</taxon>
        <taxon>Flavobacteriia</taxon>
        <taxon>Flavobacteriales</taxon>
        <taxon>Flavobacteriaceae</taxon>
        <taxon>Flavobacterium</taxon>
    </lineage>
</organism>
<dbReference type="Proteomes" id="UP001596287">
    <property type="component" value="Unassembled WGS sequence"/>
</dbReference>
<keyword evidence="1" id="KW-0732">Signal</keyword>
<gene>
    <name evidence="2" type="ORF">ACFPVY_05350</name>
</gene>